<dbReference type="Pfam" id="PF00702">
    <property type="entry name" value="Hydrolase"/>
    <property type="match status" value="1"/>
</dbReference>
<dbReference type="InterPro" id="IPR010972">
    <property type="entry name" value="Beta-PGM"/>
</dbReference>
<accession>A0ABS4NRP0</accession>
<dbReference type="Proteomes" id="UP000773462">
    <property type="component" value="Unassembled WGS sequence"/>
</dbReference>
<dbReference type="RefSeq" id="WP_245368127.1">
    <property type="nucleotide sequence ID" value="NZ_JAGGLV010000005.1"/>
</dbReference>
<dbReference type="InterPro" id="IPR036412">
    <property type="entry name" value="HAD-like_sf"/>
</dbReference>
<comment type="similarity">
    <text evidence="1">Belongs to the HAD-like hydrolase superfamily. CbbY/CbbZ/Gph/YieH family.</text>
</comment>
<keyword evidence="3" id="KW-1185">Reference proteome</keyword>
<dbReference type="EMBL" id="JAGGLV010000005">
    <property type="protein sequence ID" value="MBP2112002.1"/>
    <property type="molecule type" value="Genomic_DNA"/>
</dbReference>
<dbReference type="NCBIfam" id="TIGR02009">
    <property type="entry name" value="PGMB-YQAB-SF"/>
    <property type="match status" value="1"/>
</dbReference>
<dbReference type="SFLD" id="SFLDS00003">
    <property type="entry name" value="Haloacid_Dehalogenase"/>
    <property type="match status" value="1"/>
</dbReference>
<dbReference type="InterPro" id="IPR006439">
    <property type="entry name" value="HAD-SF_hydro_IA"/>
</dbReference>
<comment type="caution">
    <text evidence="2">The sequence shown here is derived from an EMBL/GenBank/DDBJ whole genome shotgun (WGS) entry which is preliminary data.</text>
</comment>
<evidence type="ECO:0000256" key="1">
    <source>
        <dbReference type="ARBA" id="ARBA00006171"/>
    </source>
</evidence>
<gene>
    <name evidence="2" type="ORF">J2Z70_002143</name>
</gene>
<dbReference type="GO" id="GO:0008801">
    <property type="term" value="F:beta-phosphoglucomutase activity"/>
    <property type="evidence" value="ECO:0007669"/>
    <property type="project" value="UniProtKB-EC"/>
</dbReference>
<dbReference type="InterPro" id="IPR023198">
    <property type="entry name" value="PGP-like_dom2"/>
</dbReference>
<reference evidence="2 3" key="1">
    <citation type="submission" date="2021-03" db="EMBL/GenBank/DDBJ databases">
        <title>Genomic Encyclopedia of Type Strains, Phase IV (KMG-IV): sequencing the most valuable type-strain genomes for metagenomic binning, comparative biology and taxonomic classification.</title>
        <authorList>
            <person name="Goeker M."/>
        </authorList>
    </citation>
    <scope>NUCLEOTIDE SEQUENCE [LARGE SCALE GENOMIC DNA]</scope>
    <source>
        <strain evidence="2 3">DSM 101953</strain>
    </source>
</reference>
<dbReference type="SUPFAM" id="SSF56784">
    <property type="entry name" value="HAD-like"/>
    <property type="match status" value="1"/>
</dbReference>
<dbReference type="PANTHER" id="PTHR18901:SF38">
    <property type="entry name" value="PSEUDOURIDINE-5'-PHOSPHATASE"/>
    <property type="match status" value="1"/>
</dbReference>
<dbReference type="CDD" id="cd02598">
    <property type="entry name" value="HAD_BPGM"/>
    <property type="match status" value="1"/>
</dbReference>
<protein>
    <submittedName>
        <fullName evidence="2">Beta-phosphoglucomutase</fullName>
        <ecNumber evidence="2">5.4.2.6</ecNumber>
    </submittedName>
</protein>
<dbReference type="NCBIfam" id="TIGR01990">
    <property type="entry name" value="bPGM"/>
    <property type="match status" value="1"/>
</dbReference>
<evidence type="ECO:0000313" key="3">
    <source>
        <dbReference type="Proteomes" id="UP000773462"/>
    </source>
</evidence>
<sequence length="245" mass="26923">MRAQPFEAAIFDLDGVIVDTAKFHYRAWKRLAGELGFAFSERENEQLKGVSRMESLDLLLRAGGITDLTAEQKEDLASRKNEWYKELLETLTPDDVLPGVRSFLGRLHSRGIRTAIASASKNAPLILEKVNIRPLFDVVVDGNSTARAKPDPEVFLQAARLLTAEPAACIVFEDAAAGVEGAVRAGMRVVGIGDRELLARAHLTVTSFEQLEPVYLLSHIGIAGYTGGEERPDEHWSVRGERLDG</sequence>
<proteinExistence type="inferred from homology"/>
<dbReference type="InterPro" id="IPR023214">
    <property type="entry name" value="HAD_sf"/>
</dbReference>
<dbReference type="InterPro" id="IPR010976">
    <property type="entry name" value="B-phosphoglucomutase_hydrolase"/>
</dbReference>
<dbReference type="NCBIfam" id="TIGR01509">
    <property type="entry name" value="HAD-SF-IA-v3"/>
    <property type="match status" value="1"/>
</dbReference>
<dbReference type="SFLD" id="SFLDG01129">
    <property type="entry name" value="C1.5:_HAD__Beta-PGM__Phosphata"/>
    <property type="match status" value="1"/>
</dbReference>
<dbReference type="EC" id="5.4.2.6" evidence="2"/>
<dbReference type="Gene3D" id="3.40.50.1000">
    <property type="entry name" value="HAD superfamily/HAD-like"/>
    <property type="match status" value="1"/>
</dbReference>
<organism evidence="2 3">
    <name type="scientific">Paenibacillus silagei</name>
    <dbReference type="NCBI Taxonomy" id="1670801"/>
    <lineage>
        <taxon>Bacteria</taxon>
        <taxon>Bacillati</taxon>
        <taxon>Bacillota</taxon>
        <taxon>Bacilli</taxon>
        <taxon>Bacillales</taxon>
        <taxon>Paenibacillaceae</taxon>
        <taxon>Paenibacillus</taxon>
    </lineage>
</organism>
<keyword evidence="2" id="KW-0413">Isomerase</keyword>
<dbReference type="Gene3D" id="1.10.150.240">
    <property type="entry name" value="Putative phosphatase, domain 2"/>
    <property type="match status" value="1"/>
</dbReference>
<dbReference type="SFLD" id="SFLDG01135">
    <property type="entry name" value="C1.5.6:_HAD__Beta-PGM__Phospha"/>
    <property type="match status" value="1"/>
</dbReference>
<evidence type="ECO:0000313" key="2">
    <source>
        <dbReference type="EMBL" id="MBP2112002.1"/>
    </source>
</evidence>
<dbReference type="PANTHER" id="PTHR18901">
    <property type="entry name" value="2-DEOXYGLUCOSE-6-PHOSPHATE PHOSPHATASE 2"/>
    <property type="match status" value="1"/>
</dbReference>
<name>A0ABS4NRP0_9BACL</name>